<dbReference type="Proteomes" id="UP000178254">
    <property type="component" value="Unassembled WGS sequence"/>
</dbReference>
<dbReference type="InterPro" id="IPR008991">
    <property type="entry name" value="Translation_prot_SH3-like_sf"/>
</dbReference>
<evidence type="ECO:0000256" key="3">
    <source>
        <dbReference type="ARBA" id="ARBA00023274"/>
    </source>
</evidence>
<keyword evidence="2 5" id="KW-0689">Ribosomal protein</keyword>
<comment type="similarity">
    <text evidence="1 4">Belongs to the bacterial ribosomal protein bL19 family.</text>
</comment>
<proteinExistence type="inferred from homology"/>
<dbReference type="STRING" id="1798709.A2538_02960"/>
<name>A0A1F6PCF8_9BACT</name>
<dbReference type="AlphaFoldDB" id="A0A1F6PCF8"/>
<dbReference type="GO" id="GO:0006412">
    <property type="term" value="P:translation"/>
    <property type="evidence" value="ECO:0007669"/>
    <property type="project" value="InterPro"/>
</dbReference>
<gene>
    <name evidence="5" type="ORF">A2538_02960</name>
</gene>
<dbReference type="PANTHER" id="PTHR15680:SF9">
    <property type="entry name" value="LARGE RIBOSOMAL SUBUNIT PROTEIN BL19M"/>
    <property type="match status" value="1"/>
</dbReference>
<dbReference type="SUPFAM" id="SSF50104">
    <property type="entry name" value="Translation proteins SH3-like domain"/>
    <property type="match status" value="1"/>
</dbReference>
<dbReference type="Gene3D" id="2.30.30.790">
    <property type="match status" value="1"/>
</dbReference>
<dbReference type="NCBIfam" id="TIGR01024">
    <property type="entry name" value="rplS_bact"/>
    <property type="match status" value="1"/>
</dbReference>
<evidence type="ECO:0000256" key="2">
    <source>
        <dbReference type="ARBA" id="ARBA00022980"/>
    </source>
</evidence>
<evidence type="ECO:0000256" key="4">
    <source>
        <dbReference type="RuleBase" id="RU000559"/>
    </source>
</evidence>
<comment type="function">
    <text evidence="4">This protein is located at the 30S-50S ribosomal subunit interface and may play a role in the structure and function of the aminoacyl-tRNA binding site.</text>
</comment>
<comment type="caution">
    <text evidence="5">The sequence shown here is derived from an EMBL/GenBank/DDBJ whole genome shotgun (WGS) entry which is preliminary data.</text>
</comment>
<sequence>MTETTEKIVYKPGMVVKVHQKIKELNAKGEEKERIQIFEGTIIAARHGNEAGATITVRKMSEGVGVEKIYPIHSPVIAKIEVSRQLVVRRAKLHYLRDPKFKRKMKEVKK</sequence>
<dbReference type="Pfam" id="PF01245">
    <property type="entry name" value="Ribosomal_L19"/>
    <property type="match status" value="1"/>
</dbReference>
<protein>
    <recommendedName>
        <fullName evidence="4">50S ribosomal protein L19</fullName>
    </recommendedName>
</protein>
<evidence type="ECO:0000313" key="6">
    <source>
        <dbReference type="Proteomes" id="UP000178254"/>
    </source>
</evidence>
<evidence type="ECO:0000256" key="1">
    <source>
        <dbReference type="ARBA" id="ARBA00005781"/>
    </source>
</evidence>
<dbReference type="GO" id="GO:0022625">
    <property type="term" value="C:cytosolic large ribosomal subunit"/>
    <property type="evidence" value="ECO:0007669"/>
    <property type="project" value="TreeGrafter"/>
</dbReference>
<reference evidence="5 6" key="1">
    <citation type="journal article" date="2016" name="Nat. Commun.">
        <title>Thousands of microbial genomes shed light on interconnected biogeochemical processes in an aquifer system.</title>
        <authorList>
            <person name="Anantharaman K."/>
            <person name="Brown C.T."/>
            <person name="Hug L.A."/>
            <person name="Sharon I."/>
            <person name="Castelle C.J."/>
            <person name="Probst A.J."/>
            <person name="Thomas B.C."/>
            <person name="Singh A."/>
            <person name="Wilkins M.J."/>
            <person name="Karaoz U."/>
            <person name="Brodie E.L."/>
            <person name="Williams K.H."/>
            <person name="Hubbard S.S."/>
            <person name="Banfield J.F."/>
        </authorList>
    </citation>
    <scope>NUCLEOTIDE SEQUENCE [LARGE SCALE GENOMIC DNA]</scope>
</reference>
<evidence type="ECO:0000313" key="5">
    <source>
        <dbReference type="EMBL" id="OGH93808.1"/>
    </source>
</evidence>
<dbReference type="PANTHER" id="PTHR15680">
    <property type="entry name" value="RIBOSOMAL PROTEIN L19"/>
    <property type="match status" value="1"/>
</dbReference>
<dbReference type="InterPro" id="IPR001857">
    <property type="entry name" value="Ribosomal_bL19"/>
</dbReference>
<organism evidence="5 6">
    <name type="scientific">Candidatus Magasanikbacteria bacterium RIFOXYD2_FULL_41_14</name>
    <dbReference type="NCBI Taxonomy" id="1798709"/>
    <lineage>
        <taxon>Bacteria</taxon>
        <taxon>Candidatus Magasanikiibacteriota</taxon>
    </lineage>
</organism>
<dbReference type="GO" id="GO:0003735">
    <property type="term" value="F:structural constituent of ribosome"/>
    <property type="evidence" value="ECO:0007669"/>
    <property type="project" value="InterPro"/>
</dbReference>
<keyword evidence="3 4" id="KW-0687">Ribonucleoprotein</keyword>
<accession>A0A1F6PCF8</accession>
<dbReference type="InterPro" id="IPR038657">
    <property type="entry name" value="Ribosomal_bL19_sf"/>
</dbReference>
<dbReference type="PRINTS" id="PR00061">
    <property type="entry name" value="RIBOSOMALL19"/>
</dbReference>
<dbReference type="EMBL" id="MFRE01000021">
    <property type="protein sequence ID" value="OGH93808.1"/>
    <property type="molecule type" value="Genomic_DNA"/>
</dbReference>